<gene>
    <name evidence="3" type="ORF">ABEB36_007997</name>
</gene>
<feature type="signal peptide" evidence="1">
    <location>
        <begin position="1"/>
        <end position="26"/>
    </location>
</feature>
<dbReference type="EMBL" id="JBDJPC010000006">
    <property type="protein sequence ID" value="KAL1496954.1"/>
    <property type="molecule type" value="Genomic_DNA"/>
</dbReference>
<feature type="chain" id="PRO_5044866259" description="C-type lectin domain-containing protein" evidence="1">
    <location>
        <begin position="27"/>
        <end position="326"/>
    </location>
</feature>
<dbReference type="Proteomes" id="UP001566132">
    <property type="component" value="Unassembled WGS sequence"/>
</dbReference>
<evidence type="ECO:0000256" key="1">
    <source>
        <dbReference type="SAM" id="SignalP"/>
    </source>
</evidence>
<evidence type="ECO:0000313" key="3">
    <source>
        <dbReference type="EMBL" id="KAL1496954.1"/>
    </source>
</evidence>
<dbReference type="PROSITE" id="PS50041">
    <property type="entry name" value="C_TYPE_LECTIN_2"/>
    <property type="match status" value="1"/>
</dbReference>
<proteinExistence type="predicted"/>
<keyword evidence="4" id="KW-1185">Reference proteome</keyword>
<dbReference type="InterPro" id="IPR016186">
    <property type="entry name" value="C-type_lectin-like/link_sf"/>
</dbReference>
<name>A0ABD1EKC7_HYPHA</name>
<reference evidence="3 4" key="1">
    <citation type="submission" date="2024-05" db="EMBL/GenBank/DDBJ databases">
        <title>Genetic variation in Jamaican populations of the coffee berry borer (Hypothenemus hampei).</title>
        <authorList>
            <person name="Errbii M."/>
            <person name="Myrie A."/>
        </authorList>
    </citation>
    <scope>NUCLEOTIDE SEQUENCE [LARGE SCALE GENOMIC DNA]</scope>
    <source>
        <strain evidence="3">JA-Hopewell-2020-01-JO</strain>
        <tissue evidence="3">Whole body</tissue>
    </source>
</reference>
<dbReference type="SMART" id="SM00034">
    <property type="entry name" value="CLECT"/>
    <property type="match status" value="1"/>
</dbReference>
<dbReference type="PANTHER" id="PTHR45710">
    <property type="entry name" value="C-TYPE LECTIN DOMAIN-CONTAINING PROTEIN 180"/>
    <property type="match status" value="1"/>
</dbReference>
<organism evidence="3 4">
    <name type="scientific">Hypothenemus hampei</name>
    <name type="common">Coffee berry borer</name>
    <dbReference type="NCBI Taxonomy" id="57062"/>
    <lineage>
        <taxon>Eukaryota</taxon>
        <taxon>Metazoa</taxon>
        <taxon>Ecdysozoa</taxon>
        <taxon>Arthropoda</taxon>
        <taxon>Hexapoda</taxon>
        <taxon>Insecta</taxon>
        <taxon>Pterygota</taxon>
        <taxon>Neoptera</taxon>
        <taxon>Endopterygota</taxon>
        <taxon>Coleoptera</taxon>
        <taxon>Polyphaga</taxon>
        <taxon>Cucujiformia</taxon>
        <taxon>Curculionidae</taxon>
        <taxon>Scolytinae</taxon>
        <taxon>Hypothenemus</taxon>
    </lineage>
</organism>
<dbReference type="Pfam" id="PF00059">
    <property type="entry name" value="Lectin_C"/>
    <property type="match status" value="1"/>
</dbReference>
<dbReference type="Gene3D" id="3.10.100.10">
    <property type="entry name" value="Mannose-Binding Protein A, subunit A"/>
    <property type="match status" value="1"/>
</dbReference>
<accession>A0ABD1EKC7</accession>
<dbReference type="SUPFAM" id="SSF56436">
    <property type="entry name" value="C-type lectin-like"/>
    <property type="match status" value="1"/>
</dbReference>
<dbReference type="InterPro" id="IPR016187">
    <property type="entry name" value="CTDL_fold"/>
</dbReference>
<sequence>MNNDDRMMKITLYFLLISFNAFTASSLDKQPSKRSYACPPNFVRLSHRCYFFSKEKATWHDAFFQCHSMHSHLAIIKNANQDRLIRKTLNKKTLEPLERWLGGRFDWHRKQWKWAASGKPLTFKGFDKSVNLESNDTLQWSCIITDPRLEYRWNAKSCLEEKHFICHKKIFTITNNKSRTKLLEQYKTNKLNEIPIPEVSNDIERTFDTLKRQLQTSKPSLFNVETLPTTYQNHELNKKKKKKKRKSRPLHVVRPFSNGTFNENSGPLVMMNDQALRRRTKKAKADGSKENNVEMYYKTYKENGKRKHPLHPIPIVEEYNFVNKVS</sequence>
<feature type="domain" description="C-type lectin" evidence="2">
    <location>
        <begin position="45"/>
        <end position="167"/>
    </location>
</feature>
<protein>
    <recommendedName>
        <fullName evidence="2">C-type lectin domain-containing protein</fullName>
    </recommendedName>
</protein>
<dbReference type="PANTHER" id="PTHR45710:SF26">
    <property type="entry name" value="RH26557P"/>
    <property type="match status" value="1"/>
</dbReference>
<dbReference type="CDD" id="cd00037">
    <property type="entry name" value="CLECT"/>
    <property type="match status" value="1"/>
</dbReference>
<evidence type="ECO:0000259" key="2">
    <source>
        <dbReference type="PROSITE" id="PS50041"/>
    </source>
</evidence>
<keyword evidence="1" id="KW-0732">Signal</keyword>
<comment type="caution">
    <text evidence="3">The sequence shown here is derived from an EMBL/GenBank/DDBJ whole genome shotgun (WGS) entry which is preliminary data.</text>
</comment>
<dbReference type="InterPro" id="IPR001304">
    <property type="entry name" value="C-type_lectin-like"/>
</dbReference>
<evidence type="ECO:0000313" key="4">
    <source>
        <dbReference type="Proteomes" id="UP001566132"/>
    </source>
</evidence>
<dbReference type="AlphaFoldDB" id="A0ABD1EKC7"/>
<dbReference type="InterPro" id="IPR050828">
    <property type="entry name" value="C-type_lectin/matrix_domain"/>
</dbReference>